<name>A0A448Z2M5_9STRA</name>
<gene>
    <name evidence="3" type="ORF">PSNMU_V1.4_AUG-EV-PASAV3_0030600</name>
</gene>
<dbReference type="GO" id="GO:0006367">
    <property type="term" value="P:transcription initiation at RNA polymerase II promoter"/>
    <property type="evidence" value="ECO:0007669"/>
    <property type="project" value="InterPro"/>
</dbReference>
<feature type="region of interest" description="Disordered" evidence="1">
    <location>
        <begin position="19"/>
        <end position="47"/>
    </location>
</feature>
<keyword evidence="4" id="KW-1185">Reference proteome</keyword>
<evidence type="ECO:0000256" key="1">
    <source>
        <dbReference type="SAM" id="MobiDB-lite"/>
    </source>
</evidence>
<accession>A0A448Z2M5</accession>
<evidence type="ECO:0000313" key="4">
    <source>
        <dbReference type="Proteomes" id="UP000291116"/>
    </source>
</evidence>
<feature type="domain" description="TFA2 Winged helix" evidence="2">
    <location>
        <begin position="140"/>
        <end position="196"/>
    </location>
</feature>
<dbReference type="AlphaFoldDB" id="A0A448Z2M5"/>
<reference evidence="3 4" key="1">
    <citation type="submission" date="2019-01" db="EMBL/GenBank/DDBJ databases">
        <authorList>
            <person name="Ferrante I. M."/>
        </authorList>
    </citation>
    <scope>NUCLEOTIDE SEQUENCE [LARGE SCALE GENOMIC DNA]</scope>
    <source>
        <strain evidence="3 4">B856</strain>
    </source>
</reference>
<feature type="region of interest" description="Disordered" evidence="1">
    <location>
        <begin position="409"/>
        <end position="431"/>
    </location>
</feature>
<dbReference type="GO" id="GO:0001097">
    <property type="term" value="F:TFIIH-class transcription factor complex binding"/>
    <property type="evidence" value="ECO:0007669"/>
    <property type="project" value="TreeGrafter"/>
</dbReference>
<dbReference type="Pfam" id="PF18121">
    <property type="entry name" value="TFA2_Winged_2"/>
    <property type="match status" value="1"/>
</dbReference>
<protein>
    <recommendedName>
        <fullName evidence="2">TFA2 Winged helix domain-containing protein</fullName>
    </recommendedName>
</protein>
<dbReference type="InterPro" id="IPR016656">
    <property type="entry name" value="TFIIE-bsu"/>
</dbReference>
<proteinExistence type="predicted"/>
<dbReference type="PANTHER" id="PTHR12716">
    <property type="entry name" value="TRANSCRIPTION INITIATION FACTOR IIE, BETA SUBUNIT"/>
    <property type="match status" value="1"/>
</dbReference>
<dbReference type="InterPro" id="IPR040501">
    <property type="entry name" value="TFA2_Winged_2"/>
</dbReference>
<evidence type="ECO:0000313" key="3">
    <source>
        <dbReference type="EMBL" id="VEU36306.1"/>
    </source>
</evidence>
<dbReference type="GO" id="GO:0005673">
    <property type="term" value="C:transcription factor TFIIE complex"/>
    <property type="evidence" value="ECO:0007669"/>
    <property type="project" value="InterPro"/>
</dbReference>
<organism evidence="3 4">
    <name type="scientific">Pseudo-nitzschia multistriata</name>
    <dbReference type="NCBI Taxonomy" id="183589"/>
    <lineage>
        <taxon>Eukaryota</taxon>
        <taxon>Sar</taxon>
        <taxon>Stramenopiles</taxon>
        <taxon>Ochrophyta</taxon>
        <taxon>Bacillariophyta</taxon>
        <taxon>Bacillariophyceae</taxon>
        <taxon>Bacillariophycidae</taxon>
        <taxon>Bacillariales</taxon>
        <taxon>Bacillariaceae</taxon>
        <taxon>Pseudo-nitzschia</taxon>
    </lineage>
</organism>
<dbReference type="PANTHER" id="PTHR12716:SF8">
    <property type="entry name" value="TRANSCRIPTION INITIATION FACTOR IIE SUBUNIT BETA"/>
    <property type="match status" value="1"/>
</dbReference>
<dbReference type="OrthoDB" id="40162at2759"/>
<dbReference type="Proteomes" id="UP000291116">
    <property type="component" value="Unassembled WGS sequence"/>
</dbReference>
<sequence length="565" mass="61431">MANVYGLDFLRSEHVLDEVHSNRNPRHPSSSGNIDDEDRASNSGGIDDIDTEALAAAAANKSDTEKQYDILNFLKAHRSAGWMPPTVIYQRTGIDLEEDTELAEKLRNHYKIKVETVPDPENPSLTIDTYSYQATYNHVRDRKTLLAQINRCKNGVLMKELEDSYDTVQSDLDALVCAGDVLALFNPERKDKVLFPRGEPFLVELDGIVALPLEQKPQLDPVANTGADGAVKAEPVAPNGAAASEAAGETPSVAADKIPSEVESGTHITPAAASKPIYTIEMDSNPTTQIRRGEAVQIGGTWFRVSSDVKGHKNQPVRAKAPLSVVARKDIALSKNNRLDGFVRTFDSRELPIDAPLPPSAIENVQKAKEAREKLLKLSHGGRAGGAASQLLGTNAHSSNPVALASTLGTSHAAGSRRRPQVGSSLGAASSASARKAQQEAIAKLREAALDPYLSLYSHPKRHGCTKDVRELYLGTRSKVPSTEAALKAALVEHKLLEPGEELRRARLQKRANVDNDGKPKKRRYYERKNQRMTNTHLEGTEIGAVLRRATEKQQQGQQVGDGGM</sequence>
<dbReference type="EMBL" id="CAACVS010000084">
    <property type="protein sequence ID" value="VEU36306.1"/>
    <property type="molecule type" value="Genomic_DNA"/>
</dbReference>
<evidence type="ECO:0000259" key="2">
    <source>
        <dbReference type="Pfam" id="PF18121"/>
    </source>
</evidence>